<keyword evidence="2" id="KW-1185">Reference proteome</keyword>
<sequence>MDMNEFVSRHDSSLRLIVENEFPGIRCVGGKYSAEDHTITLYKKDIEIQCERFLGSLDALEEYTWVILAHEMGHALDTELAMLSEELWNTGSSEILYQIEVNAWNIAAEIMPLVNRDLFTFIKDESLAHCTKRLLVG</sequence>
<protein>
    <recommendedName>
        <fullName evidence="3">Peptidase M48 domain-containing protein</fullName>
    </recommendedName>
</protein>
<dbReference type="AlphaFoldDB" id="A0A109MW79"/>
<proteinExistence type="predicted"/>
<comment type="caution">
    <text evidence="1">The sequence shown here is derived from an EMBL/GenBank/DDBJ whole genome shotgun (WGS) entry which is preliminary data.</text>
</comment>
<gene>
    <name evidence="1" type="ORF">AS888_23450</name>
</gene>
<dbReference type="EMBL" id="LNNH01000029">
    <property type="protein sequence ID" value="KWW16944.1"/>
    <property type="molecule type" value="Genomic_DNA"/>
</dbReference>
<name>A0A109MW79_9BACI</name>
<accession>A0A109MW79</accession>
<evidence type="ECO:0000313" key="1">
    <source>
        <dbReference type="EMBL" id="KWW16944.1"/>
    </source>
</evidence>
<organism evidence="1 2">
    <name type="scientific">Peribacillus simplex</name>
    <dbReference type="NCBI Taxonomy" id="1478"/>
    <lineage>
        <taxon>Bacteria</taxon>
        <taxon>Bacillati</taxon>
        <taxon>Bacillota</taxon>
        <taxon>Bacilli</taxon>
        <taxon>Bacillales</taxon>
        <taxon>Bacillaceae</taxon>
        <taxon>Peribacillus</taxon>
    </lineage>
</organism>
<evidence type="ECO:0000313" key="2">
    <source>
        <dbReference type="Proteomes" id="UP000064189"/>
    </source>
</evidence>
<reference evidence="1 2" key="1">
    <citation type="submission" date="2015-11" db="EMBL/GenBank/DDBJ databases">
        <title>Genome Sequence of Bacillus simplex strain VanAntwerpen2.</title>
        <authorList>
            <person name="Couger M.B."/>
        </authorList>
    </citation>
    <scope>NUCLEOTIDE SEQUENCE [LARGE SCALE GENOMIC DNA]</scope>
    <source>
        <strain evidence="1 2">VanAntwerpen02</strain>
    </source>
</reference>
<evidence type="ECO:0008006" key="3">
    <source>
        <dbReference type="Google" id="ProtNLM"/>
    </source>
</evidence>
<dbReference type="Proteomes" id="UP000064189">
    <property type="component" value="Unassembled WGS sequence"/>
</dbReference>